<evidence type="ECO:0000313" key="3">
    <source>
        <dbReference type="Proteomes" id="UP000294575"/>
    </source>
</evidence>
<dbReference type="PANTHER" id="PTHR43677">
    <property type="entry name" value="SHORT-CHAIN DEHYDROGENASE/REDUCTASE"/>
    <property type="match status" value="1"/>
</dbReference>
<sequence length="322" mass="34121">MSTMLAAVLHDYGQTPQPGQLPTPVAGEGQALLQVEAASIKQLDKLKAAGKHYTRYARFPVAVGVDGVGRLPDGQRVYAMGVTGMLAQQALVQLDDCVPVPEELPAALAALLPNALLGSDAALVCRAGFQPGEVVLVNGATGVSGRMAVQAARLRGASRIIVTGRNAESLGYLKELGADQCISLLDEPQGIIEQLVQIQQTTPINVVLDYLWGEPVQWLLAAFAKCCPHPVRLVTIGQMAGAEINLASGILRSTPVSILGSGLGSINAEQLRQYNREHLTAMLERAARGELVAGYREFALQDVAEAWQAVLGPGERAVVYME</sequence>
<protein>
    <submittedName>
        <fullName evidence="2">NADPH:quinone reductase-like Zn-dependent oxidoreductase</fullName>
    </submittedName>
</protein>
<feature type="domain" description="Enoyl reductase (ER)" evidence="1">
    <location>
        <begin position="13"/>
        <end position="319"/>
    </location>
</feature>
<organism evidence="2 3">
    <name type="scientific">Thiopseudomonas denitrificans</name>
    <dbReference type="NCBI Taxonomy" id="1501432"/>
    <lineage>
        <taxon>Bacteria</taxon>
        <taxon>Pseudomonadati</taxon>
        <taxon>Pseudomonadota</taxon>
        <taxon>Gammaproteobacteria</taxon>
        <taxon>Pseudomonadales</taxon>
        <taxon>Pseudomonadaceae</taxon>
        <taxon>Thiopseudomonas</taxon>
    </lineage>
</organism>
<proteinExistence type="predicted"/>
<dbReference type="SUPFAM" id="SSF51735">
    <property type="entry name" value="NAD(P)-binding Rossmann-fold domains"/>
    <property type="match status" value="1"/>
</dbReference>
<dbReference type="Pfam" id="PF00107">
    <property type="entry name" value="ADH_zinc_N"/>
    <property type="match status" value="1"/>
</dbReference>
<dbReference type="InterPro" id="IPR036291">
    <property type="entry name" value="NAD(P)-bd_dom_sf"/>
</dbReference>
<name>A0A4R6TU89_9GAMM</name>
<dbReference type="InterPro" id="IPR020843">
    <property type="entry name" value="ER"/>
</dbReference>
<dbReference type="PANTHER" id="PTHR43677:SF11">
    <property type="entry name" value="ZINC-CONTAINING ALCOHOL DEHYDROGENASE"/>
    <property type="match status" value="1"/>
</dbReference>
<dbReference type="InterPro" id="IPR011032">
    <property type="entry name" value="GroES-like_sf"/>
</dbReference>
<dbReference type="Gene3D" id="3.40.50.720">
    <property type="entry name" value="NAD(P)-binding Rossmann-like Domain"/>
    <property type="match status" value="1"/>
</dbReference>
<dbReference type="GO" id="GO:0016491">
    <property type="term" value="F:oxidoreductase activity"/>
    <property type="evidence" value="ECO:0007669"/>
    <property type="project" value="InterPro"/>
</dbReference>
<dbReference type="Gene3D" id="3.90.180.10">
    <property type="entry name" value="Medium-chain alcohol dehydrogenases, catalytic domain"/>
    <property type="match status" value="1"/>
</dbReference>
<evidence type="ECO:0000259" key="1">
    <source>
        <dbReference type="SMART" id="SM00829"/>
    </source>
</evidence>
<dbReference type="AlphaFoldDB" id="A0A4R6TU89"/>
<dbReference type="InterPro" id="IPR051397">
    <property type="entry name" value="Zn-ADH-like_protein"/>
</dbReference>
<dbReference type="InterPro" id="IPR013149">
    <property type="entry name" value="ADH-like_C"/>
</dbReference>
<dbReference type="RefSeq" id="WP_206167957.1">
    <property type="nucleotide sequence ID" value="NZ_LNJZ01000004.1"/>
</dbReference>
<comment type="caution">
    <text evidence="2">The sequence shown here is derived from an EMBL/GenBank/DDBJ whole genome shotgun (WGS) entry which is preliminary data.</text>
</comment>
<dbReference type="SMART" id="SM00829">
    <property type="entry name" value="PKS_ER"/>
    <property type="match status" value="1"/>
</dbReference>
<dbReference type="SUPFAM" id="SSF50129">
    <property type="entry name" value="GroES-like"/>
    <property type="match status" value="1"/>
</dbReference>
<evidence type="ECO:0000313" key="2">
    <source>
        <dbReference type="EMBL" id="TDQ34648.1"/>
    </source>
</evidence>
<dbReference type="EMBL" id="SNYK01000018">
    <property type="protein sequence ID" value="TDQ34648.1"/>
    <property type="molecule type" value="Genomic_DNA"/>
</dbReference>
<accession>A0A4R6TU89</accession>
<dbReference type="Proteomes" id="UP000294575">
    <property type="component" value="Unassembled WGS sequence"/>
</dbReference>
<reference evidence="2 3" key="1">
    <citation type="submission" date="2019-03" db="EMBL/GenBank/DDBJ databases">
        <title>Genomic Encyclopedia of Type Strains, Phase IV (KMG-IV): sequencing the most valuable type-strain genomes for metagenomic binning, comparative biology and taxonomic classification.</title>
        <authorList>
            <person name="Goeker M."/>
        </authorList>
    </citation>
    <scope>NUCLEOTIDE SEQUENCE [LARGE SCALE GENOMIC DNA]</scope>
    <source>
        <strain evidence="2 3">DSM 28679</strain>
    </source>
</reference>
<gene>
    <name evidence="2" type="ORF">DFQ45_1188</name>
</gene>
<keyword evidence="3" id="KW-1185">Reference proteome</keyword>